<dbReference type="RefSeq" id="WP_379770789.1">
    <property type="nucleotide sequence ID" value="NZ_JBHSJF010000006.1"/>
</dbReference>
<evidence type="ECO:0000256" key="2">
    <source>
        <dbReference type="ARBA" id="ARBA00006206"/>
    </source>
</evidence>
<name>A0ABV9Z545_9HYPH</name>
<organism evidence="6 7">
    <name type="scientific">Flaviflagellibacter deserti</name>
    <dbReference type="NCBI Taxonomy" id="2267266"/>
    <lineage>
        <taxon>Bacteria</taxon>
        <taxon>Pseudomonadati</taxon>
        <taxon>Pseudomonadota</taxon>
        <taxon>Alphaproteobacteria</taxon>
        <taxon>Hyphomicrobiales</taxon>
        <taxon>Flaviflagellibacter</taxon>
    </lineage>
</organism>
<dbReference type="GO" id="GO:0016853">
    <property type="term" value="F:isomerase activity"/>
    <property type="evidence" value="ECO:0007669"/>
    <property type="project" value="UniProtKB-KW"/>
</dbReference>
<dbReference type="EMBL" id="JBHSJF010000006">
    <property type="protein sequence ID" value="MFC5068639.1"/>
    <property type="molecule type" value="Genomic_DNA"/>
</dbReference>
<evidence type="ECO:0000313" key="7">
    <source>
        <dbReference type="Proteomes" id="UP001595796"/>
    </source>
</evidence>
<dbReference type="EC" id="5.1.3.3" evidence="5"/>
<dbReference type="Gene3D" id="2.70.98.10">
    <property type="match status" value="1"/>
</dbReference>
<dbReference type="Proteomes" id="UP001595796">
    <property type="component" value="Unassembled WGS sequence"/>
</dbReference>
<dbReference type="InterPro" id="IPR047215">
    <property type="entry name" value="Galactose_mutarotase-like"/>
</dbReference>
<reference evidence="7" key="1">
    <citation type="journal article" date="2019" name="Int. J. Syst. Evol. Microbiol.">
        <title>The Global Catalogue of Microorganisms (GCM) 10K type strain sequencing project: providing services to taxonomists for standard genome sequencing and annotation.</title>
        <authorList>
            <consortium name="The Broad Institute Genomics Platform"/>
            <consortium name="The Broad Institute Genome Sequencing Center for Infectious Disease"/>
            <person name="Wu L."/>
            <person name="Ma J."/>
        </authorList>
    </citation>
    <scope>NUCLEOTIDE SEQUENCE [LARGE SCALE GENOMIC DNA]</scope>
    <source>
        <strain evidence="7">CGMCC 1.16444</strain>
    </source>
</reference>
<comment type="caution">
    <text evidence="6">The sequence shown here is derived from an EMBL/GenBank/DDBJ whole genome shotgun (WGS) entry which is preliminary data.</text>
</comment>
<dbReference type="SUPFAM" id="SSF74650">
    <property type="entry name" value="Galactose mutarotase-like"/>
    <property type="match status" value="1"/>
</dbReference>
<dbReference type="NCBIfam" id="NF008277">
    <property type="entry name" value="PRK11055.1"/>
    <property type="match status" value="1"/>
</dbReference>
<keyword evidence="4 5" id="KW-0119">Carbohydrate metabolism</keyword>
<dbReference type="InterPro" id="IPR014718">
    <property type="entry name" value="GH-type_carb-bd"/>
</dbReference>
<evidence type="ECO:0000256" key="4">
    <source>
        <dbReference type="ARBA" id="ARBA00023277"/>
    </source>
</evidence>
<comment type="pathway">
    <text evidence="1 5">Carbohydrate metabolism; hexose metabolism.</text>
</comment>
<keyword evidence="3 5" id="KW-0413">Isomerase</keyword>
<dbReference type="InterPro" id="IPR015443">
    <property type="entry name" value="Aldose_1-epimerase"/>
</dbReference>
<comment type="similarity">
    <text evidence="2 5">Belongs to the aldose epimerase family.</text>
</comment>
<protein>
    <recommendedName>
        <fullName evidence="5">Aldose 1-epimerase</fullName>
        <ecNumber evidence="5">5.1.3.3</ecNumber>
    </recommendedName>
</protein>
<gene>
    <name evidence="6" type="ORF">ACFPFW_11525</name>
</gene>
<evidence type="ECO:0000256" key="5">
    <source>
        <dbReference type="PIRNR" id="PIRNR005096"/>
    </source>
</evidence>
<dbReference type="PIRSF" id="PIRSF005096">
    <property type="entry name" value="GALM"/>
    <property type="match status" value="1"/>
</dbReference>
<evidence type="ECO:0000313" key="6">
    <source>
        <dbReference type="EMBL" id="MFC5068639.1"/>
    </source>
</evidence>
<evidence type="ECO:0000256" key="3">
    <source>
        <dbReference type="ARBA" id="ARBA00023235"/>
    </source>
</evidence>
<dbReference type="InterPro" id="IPR011013">
    <property type="entry name" value="Gal_mutarotase_sf_dom"/>
</dbReference>
<dbReference type="Pfam" id="PF01263">
    <property type="entry name" value="Aldose_epim"/>
    <property type="match status" value="1"/>
</dbReference>
<keyword evidence="7" id="KW-1185">Reference proteome</keyword>
<dbReference type="PANTHER" id="PTHR10091:SF0">
    <property type="entry name" value="GALACTOSE MUTAROTASE"/>
    <property type="match status" value="1"/>
</dbReference>
<dbReference type="CDD" id="cd09019">
    <property type="entry name" value="galactose_mutarotase_like"/>
    <property type="match status" value="1"/>
</dbReference>
<accession>A0ABV9Z545</accession>
<evidence type="ECO:0000256" key="1">
    <source>
        <dbReference type="ARBA" id="ARBA00005028"/>
    </source>
</evidence>
<dbReference type="InterPro" id="IPR008183">
    <property type="entry name" value="Aldose_1/G6P_1-epimerase"/>
</dbReference>
<dbReference type="PANTHER" id="PTHR10091">
    <property type="entry name" value="ALDOSE-1-EPIMERASE"/>
    <property type="match status" value="1"/>
</dbReference>
<proteinExistence type="inferred from homology"/>
<sequence length="365" mass="40064">MNAPVLQMTDRQPALERDVFGRLPGGRVVEILRLYGEDGFQARVITYGAGLQTLLVPDTEGRLADVVLGHDSAAGYYRDRSFFGATIGRFAGRIAHGRFAIDGQVHALICNDRSHALHGGDEGFDRQIWSVEALGSQPEPFVTLSRISPDGEEGYPGTLDVRVTYRVSGPRELTVEYSATTARPTVINLTHHSFFNLAGEASGDVLNHRLTLHADQYLPVDAGTIPLGPPAPVDGTPFDFRSPRPVGERIREDHEQLLLGRGYDHTFRLRTTQPGVVRLAARLEDPVSGRALDLLTDQPGLQLYSGNYLDGTARGKGGRLHRQSDALCLEPQGFPNAPNRQDYPSCRLDPGDVYSHRSIYRFSAA</sequence>
<comment type="catalytic activity">
    <reaction evidence="5">
        <text>alpha-D-glucose = beta-D-glucose</text>
        <dbReference type="Rhea" id="RHEA:10264"/>
        <dbReference type="ChEBI" id="CHEBI:15903"/>
        <dbReference type="ChEBI" id="CHEBI:17925"/>
        <dbReference type="EC" id="5.1.3.3"/>
    </reaction>
</comment>